<evidence type="ECO:0000256" key="2">
    <source>
        <dbReference type="ARBA" id="ARBA00022553"/>
    </source>
</evidence>
<dbReference type="InterPro" id="IPR056501">
    <property type="entry name" value="NAD-bd_HRPKS_sdrA"/>
</dbReference>
<dbReference type="SMART" id="SM00829">
    <property type="entry name" value="PKS_ER"/>
    <property type="match status" value="1"/>
</dbReference>
<dbReference type="Pfam" id="PF14765">
    <property type="entry name" value="PS-DH"/>
    <property type="match status" value="1"/>
</dbReference>
<dbReference type="InterPro" id="IPR014031">
    <property type="entry name" value="Ketoacyl_synth_C"/>
</dbReference>
<dbReference type="CDD" id="cd02440">
    <property type="entry name" value="AdoMet_MTases"/>
    <property type="match status" value="1"/>
</dbReference>
<dbReference type="InterPro" id="IPR016036">
    <property type="entry name" value="Malonyl_transacylase_ACP-bd"/>
</dbReference>
<evidence type="ECO:0000256" key="7">
    <source>
        <dbReference type="ARBA" id="ARBA00023315"/>
    </source>
</evidence>
<dbReference type="Pfam" id="PF00109">
    <property type="entry name" value="ketoacyl-synt"/>
    <property type="match status" value="1"/>
</dbReference>
<dbReference type="InterPro" id="IPR006162">
    <property type="entry name" value="Ppantetheine_attach_site"/>
</dbReference>
<dbReference type="InterPro" id="IPR029063">
    <property type="entry name" value="SAM-dependent_MTases_sf"/>
</dbReference>
<dbReference type="Gene3D" id="3.90.180.10">
    <property type="entry name" value="Medium-chain alcohol dehydrogenases, catalytic domain"/>
    <property type="match status" value="1"/>
</dbReference>
<dbReference type="InterPro" id="IPR036291">
    <property type="entry name" value="NAD(P)-bd_dom_sf"/>
</dbReference>
<dbReference type="Gene3D" id="3.40.50.150">
    <property type="entry name" value="Vaccinia Virus protein VP39"/>
    <property type="match status" value="1"/>
</dbReference>
<dbReference type="PROSITE" id="PS00606">
    <property type="entry name" value="KS3_1"/>
    <property type="match status" value="1"/>
</dbReference>
<evidence type="ECO:0000256" key="6">
    <source>
        <dbReference type="ARBA" id="ARBA00023268"/>
    </source>
</evidence>
<feature type="domain" description="PKS/mFAS DH" evidence="11">
    <location>
        <begin position="999"/>
        <end position="1315"/>
    </location>
</feature>
<dbReference type="Pfam" id="PF00698">
    <property type="entry name" value="Acyl_transf_1"/>
    <property type="match status" value="1"/>
</dbReference>
<dbReference type="InterPro" id="IPR014030">
    <property type="entry name" value="Ketoacyl_synth_N"/>
</dbReference>
<dbReference type="Pfam" id="PF08242">
    <property type="entry name" value="Methyltransf_12"/>
    <property type="match status" value="1"/>
</dbReference>
<protein>
    <submittedName>
        <fullName evidence="12">Lovastatin nonaketide synthase</fullName>
    </submittedName>
</protein>
<dbReference type="SMART" id="SM00823">
    <property type="entry name" value="PKS_PP"/>
    <property type="match status" value="1"/>
</dbReference>
<dbReference type="Gene3D" id="3.40.50.720">
    <property type="entry name" value="NAD(P)-binding Rossmann-like Domain"/>
    <property type="match status" value="3"/>
</dbReference>
<dbReference type="SMART" id="SM00822">
    <property type="entry name" value="PKS_KR"/>
    <property type="match status" value="1"/>
</dbReference>
<feature type="domain" description="Carrier" evidence="9">
    <location>
        <begin position="2528"/>
        <end position="2605"/>
    </location>
</feature>
<dbReference type="SUPFAM" id="SSF53335">
    <property type="entry name" value="S-adenosyl-L-methionine-dependent methyltransferases"/>
    <property type="match status" value="1"/>
</dbReference>
<feature type="region of interest" description="C-terminal hotdog fold" evidence="8">
    <location>
        <begin position="1161"/>
        <end position="1315"/>
    </location>
</feature>
<dbReference type="PROSITE" id="PS50075">
    <property type="entry name" value="CARRIER"/>
    <property type="match status" value="1"/>
</dbReference>
<keyword evidence="13" id="KW-1185">Reference proteome</keyword>
<feature type="active site" description="Proton donor; for dehydratase activity" evidence="8">
    <location>
        <position position="1226"/>
    </location>
</feature>
<dbReference type="InterPro" id="IPR011032">
    <property type="entry name" value="GroES-like_sf"/>
</dbReference>
<dbReference type="CDD" id="cd05195">
    <property type="entry name" value="enoyl_red"/>
    <property type="match status" value="1"/>
</dbReference>
<dbReference type="Gene3D" id="1.10.1200.10">
    <property type="entry name" value="ACP-like"/>
    <property type="match status" value="1"/>
</dbReference>
<dbReference type="InterPro" id="IPR014043">
    <property type="entry name" value="Acyl_transferase_dom"/>
</dbReference>
<dbReference type="InterPro" id="IPR050091">
    <property type="entry name" value="PKS_NRPS_Biosynth_Enz"/>
</dbReference>
<keyword evidence="2" id="KW-0597">Phosphoprotein</keyword>
<dbReference type="SUPFAM" id="SSF52151">
    <property type="entry name" value="FabD/lysophospholipase-like"/>
    <property type="match status" value="1"/>
</dbReference>
<dbReference type="InterPro" id="IPR042104">
    <property type="entry name" value="PKS_dehydratase_sf"/>
</dbReference>
<dbReference type="Pfam" id="PF08659">
    <property type="entry name" value="KR"/>
    <property type="match status" value="1"/>
</dbReference>
<dbReference type="PANTHER" id="PTHR43775">
    <property type="entry name" value="FATTY ACID SYNTHASE"/>
    <property type="match status" value="1"/>
</dbReference>
<dbReference type="PANTHER" id="PTHR43775:SF29">
    <property type="entry name" value="ASPERFURANONE POLYKETIDE SYNTHASE AFOG-RELATED"/>
    <property type="match status" value="1"/>
</dbReference>
<dbReference type="InterPro" id="IPR020843">
    <property type="entry name" value="ER"/>
</dbReference>
<dbReference type="SMART" id="SM00825">
    <property type="entry name" value="PKS_KS"/>
    <property type="match status" value="1"/>
</dbReference>
<dbReference type="InterPro" id="IPR020841">
    <property type="entry name" value="PKS_Beta-ketoAc_synthase_dom"/>
</dbReference>
<dbReference type="Pfam" id="PF23297">
    <property type="entry name" value="ACP_SdgA_C"/>
    <property type="match status" value="1"/>
</dbReference>
<dbReference type="EMBL" id="BLKG01000110">
    <property type="protein sequence ID" value="GFF95302.1"/>
    <property type="molecule type" value="Genomic_DNA"/>
</dbReference>
<dbReference type="InterPro" id="IPR016039">
    <property type="entry name" value="Thiolase-like"/>
</dbReference>
<dbReference type="Pfam" id="PF16197">
    <property type="entry name" value="KAsynt_C_assoc"/>
    <property type="match status" value="1"/>
</dbReference>
<keyword evidence="7" id="KW-0012">Acyltransferase</keyword>
<dbReference type="SUPFAM" id="SSF55048">
    <property type="entry name" value="Probable ACP-binding domain of malonyl-CoA ACP transacylase"/>
    <property type="match status" value="1"/>
</dbReference>
<evidence type="ECO:0000256" key="4">
    <source>
        <dbReference type="ARBA" id="ARBA00022857"/>
    </source>
</evidence>
<dbReference type="Pfam" id="PF21089">
    <property type="entry name" value="PKS_DH_N"/>
    <property type="match status" value="1"/>
</dbReference>
<dbReference type="PROSITE" id="PS00012">
    <property type="entry name" value="PHOSPHOPANTETHEINE"/>
    <property type="match status" value="1"/>
</dbReference>
<dbReference type="Proteomes" id="UP000465266">
    <property type="component" value="Unassembled WGS sequence"/>
</dbReference>
<keyword evidence="3" id="KW-0808">Transferase</keyword>
<evidence type="ECO:0000259" key="10">
    <source>
        <dbReference type="PROSITE" id="PS52004"/>
    </source>
</evidence>
<dbReference type="PROSITE" id="PS52019">
    <property type="entry name" value="PKS_MFAS_DH"/>
    <property type="match status" value="1"/>
</dbReference>
<dbReference type="InterPro" id="IPR013217">
    <property type="entry name" value="Methyltransf_12"/>
</dbReference>
<dbReference type="InterPro" id="IPR049551">
    <property type="entry name" value="PKS_DH_C"/>
</dbReference>
<dbReference type="Pfam" id="PF13602">
    <property type="entry name" value="ADH_zinc_N_2"/>
    <property type="match status" value="1"/>
</dbReference>
<dbReference type="InterPro" id="IPR020807">
    <property type="entry name" value="PKS_DH"/>
</dbReference>
<evidence type="ECO:0000256" key="8">
    <source>
        <dbReference type="PROSITE-ProRule" id="PRU01363"/>
    </source>
</evidence>
<dbReference type="CDD" id="cd00833">
    <property type="entry name" value="PKS"/>
    <property type="match status" value="1"/>
</dbReference>
<dbReference type="Gene3D" id="3.40.47.10">
    <property type="match status" value="1"/>
</dbReference>
<feature type="domain" description="Ketosynthase family 3 (KS3)" evidence="10">
    <location>
        <begin position="33"/>
        <end position="458"/>
    </location>
</feature>
<dbReference type="InterPro" id="IPR018201">
    <property type="entry name" value="Ketoacyl_synth_AS"/>
</dbReference>
<gene>
    <name evidence="12" type="ORF">IFM53868_07955</name>
</gene>
<dbReference type="SMART" id="SM00826">
    <property type="entry name" value="PKS_DH"/>
    <property type="match status" value="1"/>
</dbReference>
<evidence type="ECO:0000259" key="9">
    <source>
        <dbReference type="PROSITE" id="PS50075"/>
    </source>
</evidence>
<dbReference type="InterPro" id="IPR013968">
    <property type="entry name" value="PKS_KR"/>
</dbReference>
<dbReference type="SUPFAM" id="SSF53901">
    <property type="entry name" value="Thiolase-like"/>
    <property type="match status" value="1"/>
</dbReference>
<dbReference type="InterPro" id="IPR009081">
    <property type="entry name" value="PP-bd_ACP"/>
</dbReference>
<dbReference type="InterPro" id="IPR049900">
    <property type="entry name" value="PKS_mFAS_DH"/>
</dbReference>
<sequence length="2617" mass="287569">MAPYLSDPDMPHTIGTNGVTPRNMAAITAKDVLEPIAIIGIGGRFPGEATNPEKLWDLICKGQSAMSEVPKDRFNIDAFYHPHAERQGTMNVRGGHYMQEDVACFDAPFFSITPQEANAMDPQQRLALEVAYESLENAGLRIEDVAGSPMACFMASFTRDYANLRSHDAEDIPKYEGTGNGAALISNRISWFFDLKGPSLSLDTACSSSLVALHLACQSLRSGESKTALVGGTNLLLMPEMQIAMTSLHFLSPDSKCQAFDHKANGYSRGEGAAVITLKPLADALRDNNVIRAVIRGTGVNQDGKTPGITLPSAEAQEELIRTTYQSAGLDFSETNYFEAHGTGTPAGDPLEASAIGATFGASRSKDNPIPIGSIKTNIGHMEGASGLAGLIKSVYALEKGIIPPNLWFEKPNPRIPMTDWNITIPTKLTYWPTQGLRRASVNSFGYGGTNAHCILDDAYNYLTSRGLKGAHRTVIDSRIEDLETLSDLLSTSSQDSTWSKVDGNESDRTSYSTTPLEIAKIAPAPKLFYWSSHEQNGVERTSKALLTYLLDKTRGELPEDFLDSLVYTLSECRSRLSWKTYAVATTVEELVSILEQGVPKPLRASQVPSLGFIFTGQGAQWYAMGRELLCYATFRQSLEAATAYLESEGCTWNLFLEFVRDKDTSCINKAAISQATCTALQVALVDLLAEWNIRPTAVIGHSSGEIAAAYAKGAISREDAWKIAYHRGRLSNTITRDGGMMAVGLGQDAIQPYLDKVTDGEVVVACINSPSNVTLSGDSAAITQVQEMLEGSKVFARRLNVKTAYHSPHIKAIADEYRRALQNIRALKAGDTGAVMFSSVTGKPINADELGPDYWVDNMISPVNFLQAVSTAVSYSTRKRRTARKEAFINVLLEVGPHAALQGPIKQILQHEKTKTPIPYVSVLSRGNDATRTALEALGKLNQHGYPADLTMANTPGKRATLPVPLTDLPPFAWNHMQRYWYESPISAAYRQRKLPRHDLLGALSEHCSDLEPSWRNYLRVAEMPWIEHHKVQSSILYPLSGMMVMAIEGIRQISDKSKEIEGFQLRDVAVGTAMVVPADEPIQTKLQFRPWRMGSRLPDAYWKEFTISCRTRQGVWSQHCSGLISVKYKKAANTTFTDEELEAKNRHRAEYHRLANAGFKPDDPRQVYAAMAELGLQWGPSFTTLVHISSGDYEAHCMLEVPDTKKYMPENFEYPHVIHPACLDGFVQMMIPASTPTSVQLDRAKIPRFIESLYISAKVPNAPGTRFYGYSKSKPYGFNESIAMVAASTSEWEEPFIVIEGCRNISLETMTESLAAETITKSLRKLGAHPTWDIDLEHLPLDRAVELLGRYGQEVPDADSEVIQTLELASFILCKRVLRQFGPDDSQTFAHHHRIFYEYMQHQYELATQGKLNCQRSIPNVDWLNTTDSFEEEVLARAAASTVDGKLMCRLGADYDKILRGELEPLQLMREDDLLTQYYRNGIGVNKWNPIIAKYVQLLSHKKDLKILEVGAGTGGTTSVVLEALGNRHDASMRLQSYTFTDISSGFFEKASEEFAPWAPFLQYKVLNIEKDAGAQGMPMGEYDLVIANNVLHATSSISACLKNCRNMLKPGGVLLLGELTCTLARIPMIFGTLPGWWMGENDGRKYGPRLSEKEWEEALRQAGFSGLDMCFRDHKVEEEYSVSLMLSSAAPETPASGLPEKAVLVQPSQPAPSVTSLCSKLIEALTAKGTRAELVSAEDLDQHELAGKTCISFLEADTPLLYQASQDEFEAVKRMILQSESTLWLTRGAAMESSSPESNIIAGLGRTIRGEIPHMQLTTLDLDPAIGIDDPATVLAINSVLQSGMEAKNVEHPDWEYALRNGMIHTVRLDPDAPVNEMLSSITETPDAVPMSFKQPGRPLALAIKSPGMLDTFQFVNDEEYSQPLSPGQVEIAVKAVGMNFHDVMIAMGQIADTDLGVECSGIVTRVGSKVTKYKVGDRVITFRLGCFRNFLRNPEEMFQKIPDSMSFEDAASIPCIYSTVYYSLFDVAHLQQGESVLIHAAAGGLGQAAIILCQYIGAEIFVTVSSETKKRFLVEEYGIAEDHIFNSRDLSFAQGIKRMTNGKGVDVVLNSLAGEALRQSWLAVAPFGRFIELGKKDIVGNTGIDMAPFMNNIRFCGVNMLSVYRDNIPLFGRIIADMMRMVSEGIIRPVKPLKVFNFSQIEEVFRIMQTGKHIGKMVLQANDDDLVPVVPQKARPAQLAADATYLIPGGLGGLGRSLAQRMADQGARNLIFTSRSGDKRPEAKKLLANLRSQGVHVKAYACDISDASQLDTVLQEAAVEFPPIRGVVTCAMHLQDVFFENMTVEDYHAAIRPKVQATRNLHDLLPKDLDFFICLSSVGGIVGSRGQGNYNAGNTYQDAICHHRRALGLNSTSINLGVVLGVGITAERGEILSYLKTGAMIGVREQEVLALIEAAMNNSTPTQVVAGLATGGLLNQNGHDEPYWFGDGRFSHMRIFDTQEFTVSSEDAGQGLHESLAAAQTMGEASDVVCRALMQKLAKAMMMELEDLDASRPANSYGVDSLVAVEVRAWVFKEAKSDVSVFDILSNDPLTALAAKIAAKSSLLSPTVQREEE</sequence>
<dbReference type="SUPFAM" id="SSF51735">
    <property type="entry name" value="NAD(P)-binding Rossmann-fold domains"/>
    <property type="match status" value="2"/>
</dbReference>
<dbReference type="InterPro" id="IPR013154">
    <property type="entry name" value="ADH-like_N"/>
</dbReference>
<keyword evidence="6" id="KW-0511">Multifunctional enzyme</keyword>
<dbReference type="Pfam" id="PF08240">
    <property type="entry name" value="ADH_N"/>
    <property type="match status" value="1"/>
</dbReference>
<comment type="caution">
    <text evidence="12">The sequence shown here is derived from an EMBL/GenBank/DDBJ whole genome shotgun (WGS) entry which is preliminary data.</text>
</comment>
<evidence type="ECO:0000313" key="12">
    <source>
        <dbReference type="EMBL" id="GFF95302.1"/>
    </source>
</evidence>
<proteinExistence type="predicted"/>
<dbReference type="SUPFAM" id="SSF50129">
    <property type="entry name" value="GroES-like"/>
    <property type="match status" value="1"/>
</dbReference>
<keyword evidence="5" id="KW-0560">Oxidoreductase</keyword>
<dbReference type="InterPro" id="IPR016035">
    <property type="entry name" value="Acyl_Trfase/lysoPLipase"/>
</dbReference>
<reference evidence="12 13" key="1">
    <citation type="submission" date="2020-01" db="EMBL/GenBank/DDBJ databases">
        <title>Draft genome sequence of Aspergillus udagawae IFM 53868.</title>
        <authorList>
            <person name="Takahashi H."/>
            <person name="Yaguchi T."/>
        </authorList>
    </citation>
    <scope>NUCLEOTIDE SEQUENCE [LARGE SCALE GENOMIC DNA]</scope>
    <source>
        <strain evidence="12 13">IFM 53868</strain>
    </source>
</reference>
<evidence type="ECO:0000313" key="13">
    <source>
        <dbReference type="Proteomes" id="UP000465266"/>
    </source>
</evidence>
<name>A0ABQ1B7E8_9EURO</name>
<organism evidence="12 13">
    <name type="scientific">Aspergillus udagawae</name>
    <dbReference type="NCBI Taxonomy" id="91492"/>
    <lineage>
        <taxon>Eukaryota</taxon>
        <taxon>Fungi</taxon>
        <taxon>Dikarya</taxon>
        <taxon>Ascomycota</taxon>
        <taxon>Pezizomycotina</taxon>
        <taxon>Eurotiomycetes</taxon>
        <taxon>Eurotiomycetidae</taxon>
        <taxon>Eurotiales</taxon>
        <taxon>Aspergillaceae</taxon>
        <taxon>Aspergillus</taxon>
        <taxon>Aspergillus subgen. Fumigati</taxon>
    </lineage>
</organism>
<keyword evidence="4" id="KW-0521">NADP</keyword>
<evidence type="ECO:0000256" key="1">
    <source>
        <dbReference type="ARBA" id="ARBA00022450"/>
    </source>
</evidence>
<dbReference type="InterPro" id="IPR020806">
    <property type="entry name" value="PKS_PP-bd"/>
</dbReference>
<dbReference type="InterPro" id="IPR001227">
    <property type="entry name" value="Ac_transferase_dom_sf"/>
</dbReference>
<dbReference type="Pfam" id="PF23114">
    <property type="entry name" value="NAD-bd_HRPKS_sdrA"/>
    <property type="match status" value="1"/>
</dbReference>
<evidence type="ECO:0000256" key="3">
    <source>
        <dbReference type="ARBA" id="ARBA00022679"/>
    </source>
</evidence>
<dbReference type="Pfam" id="PF02801">
    <property type="entry name" value="Ketoacyl-synt_C"/>
    <property type="match status" value="1"/>
</dbReference>
<dbReference type="InterPro" id="IPR036736">
    <property type="entry name" value="ACP-like_sf"/>
</dbReference>
<accession>A0ABQ1B7E8</accession>
<dbReference type="PROSITE" id="PS52004">
    <property type="entry name" value="KS3_2"/>
    <property type="match status" value="1"/>
</dbReference>
<evidence type="ECO:0000256" key="5">
    <source>
        <dbReference type="ARBA" id="ARBA00023002"/>
    </source>
</evidence>
<dbReference type="InterPro" id="IPR032821">
    <property type="entry name" value="PKS_assoc"/>
</dbReference>
<dbReference type="InterPro" id="IPR049552">
    <property type="entry name" value="PKS_DH_N"/>
</dbReference>
<dbReference type="InterPro" id="IPR057326">
    <property type="entry name" value="KR_dom"/>
</dbReference>
<dbReference type="Gene3D" id="3.10.129.110">
    <property type="entry name" value="Polyketide synthase dehydratase"/>
    <property type="match status" value="1"/>
</dbReference>
<feature type="active site" description="Proton acceptor; for dehydratase activity" evidence="8">
    <location>
        <position position="1031"/>
    </location>
</feature>
<keyword evidence="1" id="KW-0596">Phosphopantetheine</keyword>
<evidence type="ECO:0000259" key="11">
    <source>
        <dbReference type="PROSITE" id="PS52019"/>
    </source>
</evidence>
<feature type="region of interest" description="N-terminal hotdog fold" evidence="8">
    <location>
        <begin position="999"/>
        <end position="1133"/>
    </location>
</feature>
<dbReference type="Gene3D" id="3.40.366.10">
    <property type="entry name" value="Malonyl-Coenzyme A Acyl Carrier Protein, domain 2"/>
    <property type="match status" value="1"/>
</dbReference>
<dbReference type="SMART" id="SM00827">
    <property type="entry name" value="PKS_AT"/>
    <property type="match status" value="1"/>
</dbReference>
<dbReference type="SUPFAM" id="SSF47336">
    <property type="entry name" value="ACP-like"/>
    <property type="match status" value="1"/>
</dbReference>